<protein>
    <submittedName>
        <fullName evidence="2">Uncharacterized protein</fullName>
    </submittedName>
</protein>
<name>A0A2R6NP21_9APHY</name>
<sequence>MSITNDEEQAQLESITAFFLTAPTPFLDNTATSLWILHIAHMISEYGLLDPNLQSKTIQNILRLLHAMVLPYANNSRFTAATRHIPAPAKSIHAYFPIHDGSGDEDTSDSSQNTDSVSDNTGHVDTPAQTTASCSTSTPSTASLSAPGTHGKSQDRTPAQHHRVKRALCINSESTHGTRCDPNDSSLDNDDPAPPPQKRPMLTHAPGRHISAPLTVTNVETTKECTSCIPLVNYQTPLLPPLLLHIPSTTGQVGCSNRPQGTLPTSAQRPSHADLHQLALAEQIIRDLHVKRELMGDLGLYIQCLESMKRTLDEYQCDLILS</sequence>
<feature type="region of interest" description="Disordered" evidence="1">
    <location>
        <begin position="96"/>
        <end position="205"/>
    </location>
</feature>
<evidence type="ECO:0000313" key="2">
    <source>
        <dbReference type="EMBL" id="PSR74201.1"/>
    </source>
</evidence>
<dbReference type="Proteomes" id="UP000186601">
    <property type="component" value="Unassembled WGS sequence"/>
</dbReference>
<proteinExistence type="predicted"/>
<feature type="compositionally biased region" description="Low complexity" evidence="1">
    <location>
        <begin position="126"/>
        <end position="147"/>
    </location>
</feature>
<dbReference type="AlphaFoldDB" id="A0A2R6NP21"/>
<organism evidence="2 3">
    <name type="scientific">Hermanssonia centrifuga</name>
    <dbReference type="NCBI Taxonomy" id="98765"/>
    <lineage>
        <taxon>Eukaryota</taxon>
        <taxon>Fungi</taxon>
        <taxon>Dikarya</taxon>
        <taxon>Basidiomycota</taxon>
        <taxon>Agaricomycotina</taxon>
        <taxon>Agaricomycetes</taxon>
        <taxon>Polyporales</taxon>
        <taxon>Meruliaceae</taxon>
        <taxon>Hermanssonia</taxon>
    </lineage>
</organism>
<accession>A0A2R6NP21</accession>
<reference evidence="2 3" key="1">
    <citation type="submission" date="2018-02" db="EMBL/GenBank/DDBJ databases">
        <title>Genome sequence of the basidiomycete white-rot fungus Phlebia centrifuga.</title>
        <authorList>
            <person name="Granchi Z."/>
            <person name="Peng M."/>
            <person name="de Vries R.P."/>
            <person name="Hilden K."/>
            <person name="Makela M.R."/>
            <person name="Grigoriev I."/>
            <person name="Riley R."/>
        </authorList>
    </citation>
    <scope>NUCLEOTIDE SEQUENCE [LARGE SCALE GENOMIC DNA]</scope>
    <source>
        <strain evidence="2 3">FBCC195</strain>
    </source>
</reference>
<keyword evidence="3" id="KW-1185">Reference proteome</keyword>
<feature type="compositionally biased region" description="Polar residues" evidence="1">
    <location>
        <begin position="112"/>
        <end position="123"/>
    </location>
</feature>
<comment type="caution">
    <text evidence="2">The sequence shown here is derived from an EMBL/GenBank/DDBJ whole genome shotgun (WGS) entry which is preliminary data.</text>
</comment>
<dbReference type="EMBL" id="MLYV02001013">
    <property type="protein sequence ID" value="PSR74201.1"/>
    <property type="molecule type" value="Genomic_DNA"/>
</dbReference>
<gene>
    <name evidence="2" type="ORF">PHLCEN_2v10032</name>
</gene>
<evidence type="ECO:0000313" key="3">
    <source>
        <dbReference type="Proteomes" id="UP000186601"/>
    </source>
</evidence>
<evidence type="ECO:0000256" key="1">
    <source>
        <dbReference type="SAM" id="MobiDB-lite"/>
    </source>
</evidence>